<protein>
    <submittedName>
        <fullName evidence="1">Uncharacterized protein</fullName>
    </submittedName>
</protein>
<dbReference type="EMBL" id="LGST01000031">
    <property type="protein sequence ID" value="KND98551.1"/>
    <property type="molecule type" value="Genomic_DNA"/>
</dbReference>
<evidence type="ECO:0000313" key="1">
    <source>
        <dbReference type="EMBL" id="KND98551.1"/>
    </source>
</evidence>
<proteinExistence type="predicted"/>
<comment type="caution">
    <text evidence="1">The sequence shown here is derived from an EMBL/GenBank/DDBJ whole genome shotgun (WGS) entry which is preliminary data.</text>
</comment>
<accession>A0A0L0NWL2</accession>
<organism evidence="1 2">
    <name type="scientific">Candidozyma auris</name>
    <name type="common">Yeast</name>
    <name type="synonym">Candida auris</name>
    <dbReference type="NCBI Taxonomy" id="498019"/>
    <lineage>
        <taxon>Eukaryota</taxon>
        <taxon>Fungi</taxon>
        <taxon>Dikarya</taxon>
        <taxon>Ascomycota</taxon>
        <taxon>Saccharomycotina</taxon>
        <taxon>Pichiomycetes</taxon>
        <taxon>Metschnikowiaceae</taxon>
        <taxon>Candidozyma</taxon>
    </lineage>
</organism>
<dbReference type="VEuPathDB" id="FungiDB:QG37_04447"/>
<sequence length="59" mass="6769">MKPQTEHLPEITEKVIRAPLQKAIDAPWVLCDSGMKQILDFKSRSIIYGAPWSVNIYQL</sequence>
<dbReference type="AlphaFoldDB" id="A0A0L0NWL2"/>
<gene>
    <name evidence="1" type="ORF">QG37_04447</name>
</gene>
<reference evidence="2" key="1">
    <citation type="journal article" date="2015" name="BMC Genomics">
        <title>Draft genome of a commonly misdiagnosed multidrug resistant pathogen Candida auris.</title>
        <authorList>
            <person name="Chatterjee S."/>
            <person name="Alampalli S.V."/>
            <person name="Nageshan R.K."/>
            <person name="Chettiar S.T."/>
            <person name="Joshi S."/>
            <person name="Tatu U.S."/>
        </authorList>
    </citation>
    <scope>NUCLEOTIDE SEQUENCE [LARGE SCALE GENOMIC DNA]</scope>
    <source>
        <strain evidence="2">6684</strain>
    </source>
</reference>
<name>A0A0L0NWL2_CANAR</name>
<dbReference type="Proteomes" id="UP000037122">
    <property type="component" value="Unassembled WGS sequence"/>
</dbReference>
<evidence type="ECO:0000313" key="2">
    <source>
        <dbReference type="Proteomes" id="UP000037122"/>
    </source>
</evidence>